<dbReference type="KEGG" id="azm:DM194_27710"/>
<dbReference type="AlphaFoldDB" id="A0A2U9SH95"/>
<evidence type="ECO:0000313" key="1">
    <source>
        <dbReference type="EMBL" id="AWU98077.1"/>
    </source>
</evidence>
<gene>
    <name evidence="1" type="ORF">DM194_27710</name>
</gene>
<sequence length="89" mass="10104">MSAAGRGRAQQRAIPPFIVDLLLRFGAEAHHHGAEVLYFDKEARRRLRHHLGDRILQAIGDQMLDTYAAVGEGDRVVTVAHRNRRLKRP</sequence>
<geneLocation type="plasmid" evidence="1 2">
    <name>unnamed6</name>
</geneLocation>
<dbReference type="OrthoDB" id="7358796at2"/>
<evidence type="ECO:0000313" key="2">
    <source>
        <dbReference type="Proteomes" id="UP000249605"/>
    </source>
</evidence>
<keyword evidence="1" id="KW-0614">Plasmid</keyword>
<keyword evidence="2" id="KW-1185">Reference proteome</keyword>
<proteinExistence type="predicted"/>
<accession>A0A2U9SH95</accession>
<organism evidence="1 2">
    <name type="scientific">Azospirillum ramasamyi</name>
    <dbReference type="NCBI Taxonomy" id="682998"/>
    <lineage>
        <taxon>Bacteria</taxon>
        <taxon>Pseudomonadati</taxon>
        <taxon>Pseudomonadota</taxon>
        <taxon>Alphaproteobacteria</taxon>
        <taxon>Rhodospirillales</taxon>
        <taxon>Azospirillaceae</taxon>
        <taxon>Azospirillum</taxon>
    </lineage>
</organism>
<evidence type="ECO:0008006" key="3">
    <source>
        <dbReference type="Google" id="ProtNLM"/>
    </source>
</evidence>
<dbReference type="Proteomes" id="UP000249605">
    <property type="component" value="Plasmid unnamed6"/>
</dbReference>
<protein>
    <recommendedName>
        <fullName evidence="3">DUF4258 domain-containing protein</fullName>
    </recommendedName>
</protein>
<dbReference type="EMBL" id="CP029836">
    <property type="protein sequence ID" value="AWU98077.1"/>
    <property type="molecule type" value="Genomic_DNA"/>
</dbReference>
<reference evidence="1 2" key="1">
    <citation type="submission" date="2018-06" db="EMBL/GenBank/DDBJ databases">
        <title>Complete genome sequencing of Azospirillum sp. M2T2B2.</title>
        <authorList>
            <person name="Heo J."/>
            <person name="Kim S.-J."/>
            <person name="Kwon S.-W."/>
            <person name="Anandham R."/>
        </authorList>
    </citation>
    <scope>NUCLEOTIDE SEQUENCE [LARGE SCALE GENOMIC DNA]</scope>
    <source>
        <strain evidence="1 2">M2T2B2</strain>
        <plasmid evidence="1 2">unnamed6</plasmid>
    </source>
</reference>
<name>A0A2U9SH95_9PROT</name>